<reference evidence="3" key="3">
    <citation type="submission" date="2023-06" db="EMBL/GenBank/DDBJ databases">
        <title>Pangenomics reveal diversification of enzyme families and niche specialization in globally abundant SAR202 bacteria.</title>
        <authorList>
            <person name="Saw J.H.W."/>
        </authorList>
    </citation>
    <scope>NUCLEOTIDE SEQUENCE [LARGE SCALE GENOMIC DNA]</scope>
    <source>
        <strain evidence="3">JH1073</strain>
    </source>
</reference>
<name>A0AAJ5ZIC6_9CHLR</name>
<dbReference type="EMBL" id="CP046147">
    <property type="protein sequence ID" value="WFG40574.1"/>
    <property type="molecule type" value="Genomic_DNA"/>
</dbReference>
<dbReference type="Proteomes" id="UP001219901">
    <property type="component" value="Chromosome"/>
</dbReference>
<evidence type="ECO:0008006" key="5">
    <source>
        <dbReference type="Google" id="ProtNLM"/>
    </source>
</evidence>
<proteinExistence type="predicted"/>
<dbReference type="SUPFAM" id="SSF48576">
    <property type="entry name" value="Terpenoid synthases"/>
    <property type="match status" value="1"/>
</dbReference>
<dbReference type="EMBL" id="WMBE01000002">
    <property type="protein sequence ID" value="MDG0866481.1"/>
    <property type="molecule type" value="Genomic_DNA"/>
</dbReference>
<organism evidence="2 3">
    <name type="scientific">Candidatus Lucifugimonas marina</name>
    <dbReference type="NCBI Taxonomy" id="3038979"/>
    <lineage>
        <taxon>Bacteria</taxon>
        <taxon>Bacillati</taxon>
        <taxon>Chloroflexota</taxon>
        <taxon>Dehalococcoidia</taxon>
        <taxon>SAR202 cluster</taxon>
        <taxon>Candidatus Lucifugimonadales</taxon>
        <taxon>Candidatus Lucifugimonadaceae</taxon>
        <taxon>Candidatus Lucifugimonas</taxon>
    </lineage>
</organism>
<gene>
    <name evidence="1" type="ORF">GKO46_05260</name>
    <name evidence="2" type="ORF">GKO48_13505</name>
</gene>
<dbReference type="SFLD" id="SFLDS00005">
    <property type="entry name" value="Isoprenoid_Synthase_Type_I"/>
    <property type="match status" value="1"/>
</dbReference>
<dbReference type="SFLD" id="SFLDG01018">
    <property type="entry name" value="Squalene/Phytoene_Synthase_Lik"/>
    <property type="match status" value="1"/>
</dbReference>
<dbReference type="AlphaFoldDB" id="A0AAJ5ZIC6"/>
<reference evidence="3 4" key="1">
    <citation type="submission" date="2019-11" db="EMBL/GenBank/DDBJ databases">
        <authorList>
            <person name="Cho J.-C."/>
        </authorList>
    </citation>
    <scope>NUCLEOTIDE SEQUENCE [LARGE SCALE GENOMIC DNA]</scope>
    <source>
        <strain evidence="2 3">JH1073</strain>
        <strain evidence="1 4">JH702</strain>
    </source>
</reference>
<accession>A0AAJ5ZIC6</accession>
<protein>
    <recommendedName>
        <fullName evidence="5">Phytoene/squalene synthase family protein</fullName>
    </recommendedName>
</protein>
<dbReference type="GO" id="GO:0004311">
    <property type="term" value="F:geranylgeranyl diphosphate synthase activity"/>
    <property type="evidence" value="ECO:0007669"/>
    <property type="project" value="InterPro"/>
</dbReference>
<dbReference type="Pfam" id="PF00494">
    <property type="entry name" value="SQS_PSY"/>
    <property type="match status" value="1"/>
</dbReference>
<dbReference type="GO" id="GO:0016114">
    <property type="term" value="P:terpenoid biosynthetic process"/>
    <property type="evidence" value="ECO:0007669"/>
    <property type="project" value="UniProtKB-ARBA"/>
</dbReference>
<evidence type="ECO:0000313" key="1">
    <source>
        <dbReference type="EMBL" id="MDG0866481.1"/>
    </source>
</evidence>
<dbReference type="Proteomes" id="UP001321249">
    <property type="component" value="Unassembled WGS sequence"/>
</dbReference>
<keyword evidence="3" id="KW-1185">Reference proteome</keyword>
<dbReference type="InterPro" id="IPR002060">
    <property type="entry name" value="Squ/phyt_synthse"/>
</dbReference>
<dbReference type="InterPro" id="IPR044843">
    <property type="entry name" value="Trans_IPPS_bact-type"/>
</dbReference>
<dbReference type="InterPro" id="IPR008949">
    <property type="entry name" value="Isoprenoid_synthase_dom_sf"/>
</dbReference>
<sequence>MIRIKQLTQAVIETHLDAENAAQPGIIHSVQSDQVWNRERWDRLHASIKKKVLRQTGESGARSASARWGRKVLRSYSSSFYAVTRFLPAAKRADVEIVYAAVRYPDEVVDTFDLTPELKSAAIEDWHDHFEDSASFTGIREMVENGIPVTVAGFRDVARRNGIPDRYYAAFLRSMRRDISPRPYATWRDLIENYIYGSASVVGYFLAHIYKPASGATMVQCLESARALAIALQLTNFARDVLDDSARGRSYLPLDQVDVDGKRVSDGVLAGDPASIEEAKLQLAEFAASWYEKAELGIQAFHPDSRIAIEACHRLYSRLNSKILSSESFTERCSLSVFEKLSVLPVSRYWRLPVAILFER</sequence>
<reference evidence="2" key="2">
    <citation type="journal article" date="2023" name="Nat. Commun.">
        <title>Cultivation of marine bacteria of the SAR202 clade.</title>
        <authorList>
            <person name="Lim Y."/>
            <person name="Seo J.H."/>
            <person name="Giovannoni S.J."/>
            <person name="Kang I."/>
            <person name="Cho J.C."/>
        </authorList>
    </citation>
    <scope>NUCLEOTIDE SEQUENCE</scope>
    <source>
        <strain evidence="2">JH1073</strain>
    </source>
</reference>
<dbReference type="GO" id="GO:0051996">
    <property type="term" value="F:squalene synthase [NAD(P)H] activity"/>
    <property type="evidence" value="ECO:0007669"/>
    <property type="project" value="InterPro"/>
</dbReference>
<dbReference type="Gene3D" id="1.10.600.10">
    <property type="entry name" value="Farnesyl Diphosphate Synthase"/>
    <property type="match status" value="1"/>
</dbReference>
<dbReference type="InterPro" id="IPR033904">
    <property type="entry name" value="Trans_IPPS_HH"/>
</dbReference>
<dbReference type="PANTHER" id="PTHR31480">
    <property type="entry name" value="BIFUNCTIONAL LYCOPENE CYCLASE/PHYTOENE SYNTHASE"/>
    <property type="match status" value="1"/>
</dbReference>
<dbReference type="RefSeq" id="WP_342823929.1">
    <property type="nucleotide sequence ID" value="NZ_CP046146.1"/>
</dbReference>
<evidence type="ECO:0000313" key="3">
    <source>
        <dbReference type="Proteomes" id="UP001219901"/>
    </source>
</evidence>
<evidence type="ECO:0000313" key="4">
    <source>
        <dbReference type="Proteomes" id="UP001321249"/>
    </source>
</evidence>
<dbReference type="SFLD" id="SFLDG01212">
    <property type="entry name" value="Phytoene_synthase_like"/>
    <property type="match status" value="1"/>
</dbReference>
<evidence type="ECO:0000313" key="2">
    <source>
        <dbReference type="EMBL" id="WFG40574.1"/>
    </source>
</evidence>
<dbReference type="CDD" id="cd00683">
    <property type="entry name" value="Trans_IPPS_HH"/>
    <property type="match status" value="1"/>
</dbReference>